<reference evidence="1 2" key="1">
    <citation type="submission" date="2016-10" db="EMBL/GenBank/DDBJ databases">
        <authorList>
            <person name="de Groot N.N."/>
        </authorList>
    </citation>
    <scope>NUCLEOTIDE SEQUENCE [LARGE SCALE GENOMIC DNA]</scope>
    <source>
        <strain evidence="1 2">AA1</strain>
    </source>
</reference>
<dbReference type="Proteomes" id="UP000198870">
    <property type="component" value="Unassembled WGS sequence"/>
</dbReference>
<accession>A0A1G5BLZ9</accession>
<proteinExistence type="predicted"/>
<gene>
    <name evidence="1" type="ORF">SAMN05216233_10288</name>
</gene>
<name>A0A1G5BLZ9_9BACT</name>
<protein>
    <submittedName>
        <fullName evidence="1">Uncharacterized protein</fullName>
    </submittedName>
</protein>
<keyword evidence="2" id="KW-1185">Reference proteome</keyword>
<evidence type="ECO:0000313" key="1">
    <source>
        <dbReference type="EMBL" id="SCX91173.1"/>
    </source>
</evidence>
<sequence>MARKNKNILNVLIQLPGGVGVADIFPVFPLNSYGLGLLFFSMKVRRTF</sequence>
<organism evidence="1 2">
    <name type="scientific">Desulfoluna spongiiphila</name>
    <dbReference type="NCBI Taxonomy" id="419481"/>
    <lineage>
        <taxon>Bacteria</taxon>
        <taxon>Pseudomonadati</taxon>
        <taxon>Thermodesulfobacteriota</taxon>
        <taxon>Desulfobacteria</taxon>
        <taxon>Desulfobacterales</taxon>
        <taxon>Desulfolunaceae</taxon>
        <taxon>Desulfoluna</taxon>
    </lineage>
</organism>
<dbReference type="AlphaFoldDB" id="A0A1G5BLZ9"/>
<evidence type="ECO:0000313" key="2">
    <source>
        <dbReference type="Proteomes" id="UP000198870"/>
    </source>
</evidence>
<dbReference type="EMBL" id="FMUX01000002">
    <property type="protein sequence ID" value="SCX91173.1"/>
    <property type="molecule type" value="Genomic_DNA"/>
</dbReference>